<dbReference type="AlphaFoldDB" id="A0A2M8WSA9"/>
<dbReference type="HAMAP" id="MF_00795">
    <property type="entry name" value="CutC"/>
    <property type="match status" value="1"/>
</dbReference>
<protein>
    <recommendedName>
        <fullName evidence="2">PF03932 family protein CutC</fullName>
    </recommendedName>
</protein>
<comment type="caution">
    <text evidence="3">The sequence shown here is derived from an EMBL/GenBank/DDBJ whole genome shotgun (WGS) entry which is preliminary data.</text>
</comment>
<dbReference type="Pfam" id="PF03932">
    <property type="entry name" value="CutC"/>
    <property type="match status" value="1"/>
</dbReference>
<accession>A0A2M8WSA9</accession>
<comment type="similarity">
    <text evidence="1 2">Belongs to the CutC family.</text>
</comment>
<name>A0A2M8WSA9_9MICO</name>
<comment type="subcellular location">
    <subcellularLocation>
        <location evidence="2">Cytoplasm</location>
    </subcellularLocation>
</comment>
<dbReference type="Proteomes" id="UP000231586">
    <property type="component" value="Unassembled WGS sequence"/>
</dbReference>
<evidence type="ECO:0000313" key="3">
    <source>
        <dbReference type="EMBL" id="PJI93831.1"/>
    </source>
</evidence>
<keyword evidence="2" id="KW-0963">Cytoplasm</keyword>
<dbReference type="OrthoDB" id="9815677at2"/>
<dbReference type="GO" id="GO:0005507">
    <property type="term" value="F:copper ion binding"/>
    <property type="evidence" value="ECO:0007669"/>
    <property type="project" value="TreeGrafter"/>
</dbReference>
<dbReference type="RefSeq" id="WP_100349465.1">
    <property type="nucleotide sequence ID" value="NZ_PGTZ01000007.1"/>
</dbReference>
<organism evidence="3 4">
    <name type="scientific">Luteimicrobium subarcticum</name>
    <dbReference type="NCBI Taxonomy" id="620910"/>
    <lineage>
        <taxon>Bacteria</taxon>
        <taxon>Bacillati</taxon>
        <taxon>Actinomycetota</taxon>
        <taxon>Actinomycetes</taxon>
        <taxon>Micrococcales</taxon>
        <taxon>Luteimicrobium</taxon>
    </lineage>
</organism>
<sequence>MSTESAGGPGSSVRPPHAVALEIAVQDVAGVLAARAAGAQRVELCAALGATGGLTPSIGLLDLALTAAEDFTDHDPIEVHPLIRPRAGGFVHDASELAVMVADVRAAVDAGAHGVVVGVLTADGEVDAGALRQLVAAAEGREVTFHRALDMVPDPLHALDVLAALGVARVLTSGGAQRTVDGLERLAHCVRYVHDEHLPLQVQAGGGVRVADIAAIVGAGVDAVHLSAKTVRVDAGGPGGGSGDGYEVTDEILVAAARDALDAALEG</sequence>
<evidence type="ECO:0000256" key="2">
    <source>
        <dbReference type="HAMAP-Rule" id="MF_00795"/>
    </source>
</evidence>
<dbReference type="InterPro" id="IPR036822">
    <property type="entry name" value="CutC-like_dom_sf"/>
</dbReference>
<comment type="caution">
    <text evidence="2">Once thought to be involved in copper homeostasis, experiments in E.coli have shown this is not the case.</text>
</comment>
<dbReference type="PANTHER" id="PTHR12598:SF0">
    <property type="entry name" value="COPPER HOMEOSTASIS PROTEIN CUTC HOMOLOG"/>
    <property type="match status" value="1"/>
</dbReference>
<gene>
    <name evidence="2" type="primary">cutC</name>
    <name evidence="3" type="ORF">CLV34_1307</name>
</gene>
<evidence type="ECO:0000313" key="4">
    <source>
        <dbReference type="Proteomes" id="UP000231586"/>
    </source>
</evidence>
<reference evidence="3 4" key="1">
    <citation type="submission" date="2017-11" db="EMBL/GenBank/DDBJ databases">
        <title>Genomic Encyclopedia of Archaeal and Bacterial Type Strains, Phase II (KMG-II): From Individual Species to Whole Genera.</title>
        <authorList>
            <person name="Goeker M."/>
        </authorList>
    </citation>
    <scope>NUCLEOTIDE SEQUENCE [LARGE SCALE GENOMIC DNA]</scope>
    <source>
        <strain evidence="3 4">DSM 22413</strain>
    </source>
</reference>
<dbReference type="PANTHER" id="PTHR12598">
    <property type="entry name" value="COPPER HOMEOSTASIS PROTEIN CUTC"/>
    <property type="match status" value="1"/>
</dbReference>
<dbReference type="EMBL" id="PGTZ01000007">
    <property type="protein sequence ID" value="PJI93831.1"/>
    <property type="molecule type" value="Genomic_DNA"/>
</dbReference>
<dbReference type="Gene3D" id="3.20.20.380">
    <property type="entry name" value="Copper homeostasis (CutC) domain"/>
    <property type="match status" value="1"/>
</dbReference>
<dbReference type="GO" id="GO:0005737">
    <property type="term" value="C:cytoplasm"/>
    <property type="evidence" value="ECO:0007669"/>
    <property type="project" value="UniProtKB-SubCell"/>
</dbReference>
<dbReference type="SUPFAM" id="SSF110395">
    <property type="entry name" value="CutC-like"/>
    <property type="match status" value="1"/>
</dbReference>
<dbReference type="InterPro" id="IPR005627">
    <property type="entry name" value="CutC-like"/>
</dbReference>
<keyword evidence="4" id="KW-1185">Reference proteome</keyword>
<evidence type="ECO:0000256" key="1">
    <source>
        <dbReference type="ARBA" id="ARBA00007768"/>
    </source>
</evidence>
<proteinExistence type="inferred from homology"/>